<proteinExistence type="predicted"/>
<reference evidence="2 3" key="2">
    <citation type="journal article" date="2021" name="Genomics">
        <title>High-quality reference genome for Clonorchis sinensis.</title>
        <authorList>
            <person name="Young N.D."/>
            <person name="Stroehlein A.J."/>
            <person name="Kinkar L."/>
            <person name="Wang T."/>
            <person name="Sohn W.M."/>
            <person name="Chang B.C.H."/>
            <person name="Kaur P."/>
            <person name="Weisz D."/>
            <person name="Dudchenko O."/>
            <person name="Aiden E.L."/>
            <person name="Korhonen P.K."/>
            <person name="Gasser R.B."/>
        </authorList>
    </citation>
    <scope>NUCLEOTIDE SEQUENCE [LARGE SCALE GENOMIC DNA]</scope>
    <source>
        <strain evidence="2">Cs-k2</strain>
    </source>
</reference>
<evidence type="ECO:0000313" key="3">
    <source>
        <dbReference type="Proteomes" id="UP000286415"/>
    </source>
</evidence>
<name>A0A8T1MD40_CLOSI</name>
<dbReference type="EMBL" id="NIRI02000042">
    <property type="protein sequence ID" value="KAG5447287.1"/>
    <property type="molecule type" value="Genomic_DNA"/>
</dbReference>
<feature type="compositionally biased region" description="Polar residues" evidence="1">
    <location>
        <begin position="1741"/>
        <end position="1755"/>
    </location>
</feature>
<feature type="region of interest" description="Disordered" evidence="1">
    <location>
        <begin position="1591"/>
        <end position="1618"/>
    </location>
</feature>
<keyword evidence="3" id="KW-1185">Reference proteome</keyword>
<feature type="compositionally biased region" description="Polar residues" evidence="1">
    <location>
        <begin position="1681"/>
        <end position="1704"/>
    </location>
</feature>
<feature type="region of interest" description="Disordered" evidence="1">
    <location>
        <begin position="1105"/>
        <end position="1136"/>
    </location>
</feature>
<dbReference type="OrthoDB" id="6256533at2759"/>
<comment type="caution">
    <text evidence="2">The sequence shown here is derived from an EMBL/GenBank/DDBJ whole genome shotgun (WGS) entry which is preliminary data.</text>
</comment>
<feature type="compositionally biased region" description="Low complexity" evidence="1">
    <location>
        <begin position="1121"/>
        <end position="1131"/>
    </location>
</feature>
<reference evidence="2 3" key="1">
    <citation type="journal article" date="2018" name="Biotechnol. Adv.">
        <title>Improved genomic resources and new bioinformatic workflow for the carcinogenic parasite Clonorchis sinensis: Biotechnological implications.</title>
        <authorList>
            <person name="Wang D."/>
            <person name="Korhonen P.K."/>
            <person name="Gasser R.B."/>
            <person name="Young N.D."/>
        </authorList>
    </citation>
    <scope>NUCLEOTIDE SEQUENCE [LARGE SCALE GENOMIC DNA]</scope>
    <source>
        <strain evidence="2">Cs-k2</strain>
    </source>
</reference>
<organism evidence="2 3">
    <name type="scientific">Clonorchis sinensis</name>
    <name type="common">Chinese liver fluke</name>
    <dbReference type="NCBI Taxonomy" id="79923"/>
    <lineage>
        <taxon>Eukaryota</taxon>
        <taxon>Metazoa</taxon>
        <taxon>Spiralia</taxon>
        <taxon>Lophotrochozoa</taxon>
        <taxon>Platyhelminthes</taxon>
        <taxon>Trematoda</taxon>
        <taxon>Digenea</taxon>
        <taxon>Opisthorchiida</taxon>
        <taxon>Opisthorchiata</taxon>
        <taxon>Opisthorchiidae</taxon>
        <taxon>Clonorchis</taxon>
    </lineage>
</organism>
<feature type="compositionally biased region" description="Polar residues" evidence="1">
    <location>
        <begin position="914"/>
        <end position="924"/>
    </location>
</feature>
<feature type="compositionally biased region" description="Basic and acidic residues" evidence="1">
    <location>
        <begin position="1756"/>
        <end position="1769"/>
    </location>
</feature>
<feature type="region of interest" description="Disordered" evidence="1">
    <location>
        <begin position="1669"/>
        <end position="1705"/>
    </location>
</feature>
<feature type="region of interest" description="Disordered" evidence="1">
    <location>
        <begin position="1741"/>
        <end position="1769"/>
    </location>
</feature>
<evidence type="ECO:0000256" key="1">
    <source>
        <dbReference type="SAM" id="MobiDB-lite"/>
    </source>
</evidence>
<feature type="compositionally biased region" description="Polar residues" evidence="1">
    <location>
        <begin position="931"/>
        <end position="941"/>
    </location>
</feature>
<feature type="region of interest" description="Disordered" evidence="1">
    <location>
        <begin position="914"/>
        <end position="952"/>
    </location>
</feature>
<gene>
    <name evidence="2" type="ORF">CSKR_106184</name>
</gene>
<protein>
    <submittedName>
        <fullName evidence="2">Uncharacterized protein</fullName>
    </submittedName>
</protein>
<feature type="region of interest" description="Disordered" evidence="1">
    <location>
        <begin position="1488"/>
        <end position="1545"/>
    </location>
</feature>
<sequence>MTKATQERKRMRRKHHRFNTSERAEIFRLHLLKRPNRPNIHTNHVKANGTHLSRYLNGTCLNQSNILPGNGKANLSITKTSNSSVDLEQNIARNGGRGGKPTHKFFESTESDLAMIKWLKKIKPRFMIAPDGFVPNSRIRSKIILKPVHLANLRQISAKISKCEEIDRILFSQLVEGDGDLATSYWNLTAQVNALIREELPVFMRNVYQEEKYRIEGLLSSDGERSEPPHQLPTPRLPVSLNFMHKRALMIPNNQVKPSEYQTRIESILSAPSDTRKLPPSSAKYMDQTQFEELLNQMISHVGSRSRVYELVRGALNRDPFAVNQIGEMLGSRTARTPFLETICSPTYLFDFLASLLGSRAAVRISLSEILGGSINKLDKLAAQIDSDTAIIEFAGAFQEAWREAIMLIQSYTPLSMSSSSILDMLIDGEESTEHIADLINGVDTWSQDCGISMKEMTMPFQIAPEILEQITTSVIACDVNRLKELKVTKFSAHQRYEEGTEKSISALDQLLLSERALATLKLKSLLAANSLVRDTLNEVIHSSQTSVFEPTANDYVTLVNKGDDFFIARSDTSRPADEQVIDHFSNLTRRLRHVMAWAFIKDPLRGDLHKENFEHVVRHALQVTETATKQVIEYIAGAAKSRNVPELIQQAVAGSSEASQELKSFLGPGKSDFVVRTIQETRGQVVDRILRHCATNSEPEEVSGVLQRIHEESNSETAKALIQSWIRLSLNISRLAVKLSVAKTAEKTRSLLHSAELLEAQSDFTTKANELSVPETALATRHSHIWPVRMSAVEEPSKVTVVKSTKKRLIVKTNTLVETGQSPDEALLITEYDNDVKDDHTPVHTREHGAQLFETDNLQQIRLLESSFSSSDREYEEFTQQTGIVCTAADAMEYPVVTFGGKSVETDVTSAAKKSTDDLTTQKTVKRQKASSPTHGSSLIPQPKRSSFILPPQSSSPGVASLLQLRKEYALIETRSKAMRLSRLELRSKIERLRDEGLLSTTFAELPEYKESDVKAGIQATKREVKVALAHIQNAIDNLTISVLIEQSKHQLPKKHTRFTRKLGFLRTGSTLLNETVSSIARRSKSADQIKALLAASGKLAQPSTGNLDLDEPSYDVHLSSSAESSSTSSGDRANRCSQIERLNELQTYCQTSAAQLLMGDQFTQETMLLDEQGMQLRKFNTFFVENVRKFIGEFTLAIREWGPDSEDDRDNRVTELKEMLIERMTEMTENFPEDVKEKLSAAVDILIEDIHERLRKITESVPTEDWTLDEQQHLPEELTNQLMKAVTSIFYYRVRPIISEWEGLQSAQLIQAERLNELRENSVSRLKDLVEVIRNELLGDNMTPPLVTAAIEDRLNQLRKEAQMAIKEKCKELLKQNKLLVRKTRRSSVRSRVSLMSDRFQFEDQIEDVQQPSTMEQESIITRSEQGNMDGEMIHTSVPPPTPATESVLVCSSRLDEDQLAKHLTPPNTFAPRKTGRSKQMFEALESVKTPQSPARTKVVHDQQMRSASITRPLTKPKPMTLSVREKPKSPLVTPPKDTNWDDVASTVPRQENSEAMQMEQPTRKLSEYVATDMVLEPIFSDESPFVAEEKTPTDNVPKPQPTVGSLKLSRTRDTPLGTRQTDVFRHEVETKTHFINQEMGIFVKGLERKRGTSVLTYDDGTLPNKSPISEVFPEGSSLVESVSSTRPSTSREMSNDSSSVPFQLEPPETILTKGQKLSCSSSVSEKLWERTSFRTDSASSFSDTSEISLSTRRSSEPVRVDKKPPRRKESYLPLIVSLPPRSRVVTRPSYIPCHEWSKMIGPRVRQTIRYDIDLTKESQLKRAEELHMSSSSLRRRYDMLDLFHRATLVEKYRNRLPPIQQHG</sequence>
<accession>A0A8T1MD40</accession>
<dbReference type="Proteomes" id="UP000286415">
    <property type="component" value="Unassembled WGS sequence"/>
</dbReference>
<evidence type="ECO:0000313" key="2">
    <source>
        <dbReference type="EMBL" id="KAG5447287.1"/>
    </source>
</evidence>